<dbReference type="EMBL" id="LXJU01000015">
    <property type="protein sequence ID" value="OGE50847.1"/>
    <property type="molecule type" value="Genomic_DNA"/>
</dbReference>
<dbReference type="GO" id="GO:0008270">
    <property type="term" value="F:zinc ion binding"/>
    <property type="evidence" value="ECO:0007669"/>
    <property type="project" value="InterPro"/>
</dbReference>
<dbReference type="InterPro" id="IPR036864">
    <property type="entry name" value="Zn2-C6_fun-type_DNA-bd_sf"/>
</dbReference>
<dbReference type="STRING" id="1835702.A0A1F5LCN4"/>
<dbReference type="InterPro" id="IPR052780">
    <property type="entry name" value="AAA_Catabolism_Regulators"/>
</dbReference>
<accession>A0A1F5LCN4</accession>
<dbReference type="GO" id="GO:0009074">
    <property type="term" value="P:aromatic amino acid family catabolic process"/>
    <property type="evidence" value="ECO:0007669"/>
    <property type="project" value="TreeGrafter"/>
</dbReference>
<evidence type="ECO:0000256" key="4">
    <source>
        <dbReference type="ARBA" id="ARBA00023242"/>
    </source>
</evidence>
<dbReference type="GO" id="GO:0045944">
    <property type="term" value="P:positive regulation of transcription by RNA polymerase II"/>
    <property type="evidence" value="ECO:0007669"/>
    <property type="project" value="TreeGrafter"/>
</dbReference>
<proteinExistence type="predicted"/>
<dbReference type="GO" id="GO:0000981">
    <property type="term" value="F:DNA-binding transcription factor activity, RNA polymerase II-specific"/>
    <property type="evidence" value="ECO:0007669"/>
    <property type="project" value="InterPro"/>
</dbReference>
<dbReference type="PANTHER" id="PTHR31644:SF2">
    <property type="entry name" value="TRANSCRIPTIONAL ACTIVATOR ARO80-RELATED"/>
    <property type="match status" value="1"/>
</dbReference>
<evidence type="ECO:0000256" key="2">
    <source>
        <dbReference type="ARBA" id="ARBA00023125"/>
    </source>
</evidence>
<keyword evidence="1" id="KW-0805">Transcription regulation</keyword>
<evidence type="ECO:0000256" key="5">
    <source>
        <dbReference type="SAM" id="MobiDB-lite"/>
    </source>
</evidence>
<organism evidence="7 8">
    <name type="scientific">Penicillium arizonense</name>
    <dbReference type="NCBI Taxonomy" id="1835702"/>
    <lineage>
        <taxon>Eukaryota</taxon>
        <taxon>Fungi</taxon>
        <taxon>Dikarya</taxon>
        <taxon>Ascomycota</taxon>
        <taxon>Pezizomycotina</taxon>
        <taxon>Eurotiomycetes</taxon>
        <taxon>Eurotiomycetidae</taxon>
        <taxon>Eurotiales</taxon>
        <taxon>Aspergillaceae</taxon>
        <taxon>Penicillium</taxon>
    </lineage>
</organism>
<dbReference type="Gene3D" id="4.10.240.10">
    <property type="entry name" value="Zn(2)-C6 fungal-type DNA-binding domain"/>
    <property type="match status" value="1"/>
</dbReference>
<sequence>MSSHAKEHRRVYQACEPCREKKVRCELGSADCPNKPPCARCRRESKECFFAASRIRKTASTKRKAQSPLVPEPIRSQPATSFPDAARLYNSNLAPGLQEEESLKFPENGGAATALLEGHPRTYHDALTLLSKACEHSEAQKRTTDGLPLTNRPQGVRPHPTNSSLGIHTDTSANTNEGTDEALRAWSNLRFVRGGLFTAEEALDMVDHFYNFQSAFSPVVPEYYRCHSQHAMLIEEEPVLTIAILMIGSRYRKWSGPAAVARSYIVHDRIWRYLQGRRNPAQWTPKQSPDIKNDDATECWMRVATIMKNANDLLFVSPRYTGEIIRNGKYLQIVRGLEPLLNQSLLEFDHAKLAKQTRCILTIEYEYAQLCVFSLALQAAINRNCRDNTTSRLESSSEEEKYLRETVRAARTVLRTVLDDLLPYGSLTYIPVRSYSRLLGATLILLKCCAAGISDIDIPMSLDLVRRVAVGLRDSAVDDTHLSTRWGDLLENLASRLQSRLIQPSTPKTSNVRLPSSATLSKGHADAFQVSHETNRPTIHYAPQGIQPRADLEDNDLLDLNQSSSDAKHDPQFDAWSMWWDDQFSQVNLNYMPWFPTLGLVGGNDPPFSNDAADGLFGSAGPTH</sequence>
<feature type="region of interest" description="Disordered" evidence="5">
    <location>
        <begin position="137"/>
        <end position="176"/>
    </location>
</feature>
<gene>
    <name evidence="7" type="ORF">PENARI_c015G10938</name>
</gene>
<keyword evidence="4" id="KW-0539">Nucleus</keyword>
<dbReference type="SUPFAM" id="SSF57701">
    <property type="entry name" value="Zn2/Cys6 DNA-binding domain"/>
    <property type="match status" value="1"/>
</dbReference>
<keyword evidence="8" id="KW-1185">Reference proteome</keyword>
<feature type="domain" description="Zn(2)-C6 fungal-type" evidence="6">
    <location>
        <begin position="14"/>
        <end position="50"/>
    </location>
</feature>
<dbReference type="GeneID" id="34578636"/>
<name>A0A1F5LCN4_PENAI</name>
<dbReference type="InterPro" id="IPR001138">
    <property type="entry name" value="Zn2Cys6_DnaBD"/>
</dbReference>
<reference evidence="7 8" key="1">
    <citation type="journal article" date="2016" name="Sci. Rep.">
        <title>Penicillium arizonense, a new, genome sequenced fungal species, reveals a high chemical diversity in secreted metabolites.</title>
        <authorList>
            <person name="Grijseels S."/>
            <person name="Nielsen J.C."/>
            <person name="Randelovic M."/>
            <person name="Nielsen J."/>
            <person name="Nielsen K.F."/>
            <person name="Workman M."/>
            <person name="Frisvad J.C."/>
        </authorList>
    </citation>
    <scope>NUCLEOTIDE SEQUENCE [LARGE SCALE GENOMIC DNA]</scope>
    <source>
        <strain evidence="7 8">CBS 141311</strain>
    </source>
</reference>
<keyword evidence="2" id="KW-0238">DNA-binding</keyword>
<dbReference type="PROSITE" id="PS50048">
    <property type="entry name" value="ZN2_CY6_FUNGAL_2"/>
    <property type="match status" value="1"/>
</dbReference>
<dbReference type="Proteomes" id="UP000177622">
    <property type="component" value="Unassembled WGS sequence"/>
</dbReference>
<evidence type="ECO:0000256" key="1">
    <source>
        <dbReference type="ARBA" id="ARBA00023015"/>
    </source>
</evidence>
<protein>
    <recommendedName>
        <fullName evidence="6">Zn(2)-C6 fungal-type domain-containing protein</fullName>
    </recommendedName>
</protein>
<comment type="caution">
    <text evidence="7">The sequence shown here is derived from an EMBL/GenBank/DDBJ whole genome shotgun (WGS) entry which is preliminary data.</text>
</comment>
<dbReference type="PROSITE" id="PS00463">
    <property type="entry name" value="ZN2_CY6_FUNGAL_1"/>
    <property type="match status" value="1"/>
</dbReference>
<feature type="compositionally biased region" description="Polar residues" evidence="5">
    <location>
        <begin position="160"/>
        <end position="176"/>
    </location>
</feature>
<evidence type="ECO:0000259" key="6">
    <source>
        <dbReference type="PROSITE" id="PS50048"/>
    </source>
</evidence>
<dbReference type="CDD" id="cd12148">
    <property type="entry name" value="fungal_TF_MHR"/>
    <property type="match status" value="1"/>
</dbReference>
<dbReference type="GO" id="GO:0005634">
    <property type="term" value="C:nucleus"/>
    <property type="evidence" value="ECO:0007669"/>
    <property type="project" value="TreeGrafter"/>
</dbReference>
<evidence type="ECO:0000313" key="8">
    <source>
        <dbReference type="Proteomes" id="UP000177622"/>
    </source>
</evidence>
<keyword evidence="3" id="KW-0804">Transcription</keyword>
<dbReference type="GO" id="GO:0003677">
    <property type="term" value="F:DNA binding"/>
    <property type="evidence" value="ECO:0007669"/>
    <property type="project" value="UniProtKB-KW"/>
</dbReference>
<dbReference type="PANTHER" id="PTHR31644">
    <property type="entry name" value="TRANSCRIPTIONAL ACTIVATOR ARO80-RELATED"/>
    <property type="match status" value="1"/>
</dbReference>
<dbReference type="SMART" id="SM00066">
    <property type="entry name" value="GAL4"/>
    <property type="match status" value="1"/>
</dbReference>
<dbReference type="RefSeq" id="XP_022486293.1">
    <property type="nucleotide sequence ID" value="XM_022633902.1"/>
</dbReference>
<evidence type="ECO:0000313" key="7">
    <source>
        <dbReference type="EMBL" id="OGE50847.1"/>
    </source>
</evidence>
<dbReference type="OrthoDB" id="2262349at2759"/>
<evidence type="ECO:0000256" key="3">
    <source>
        <dbReference type="ARBA" id="ARBA00023163"/>
    </source>
</evidence>
<dbReference type="CDD" id="cd00067">
    <property type="entry name" value="GAL4"/>
    <property type="match status" value="1"/>
</dbReference>
<feature type="region of interest" description="Disordered" evidence="5">
    <location>
        <begin position="60"/>
        <end position="80"/>
    </location>
</feature>
<dbReference type="AlphaFoldDB" id="A0A1F5LCN4"/>